<keyword evidence="1" id="KW-0496">Mitochondrion</keyword>
<reference evidence="1" key="1">
    <citation type="submission" date="2013-05" db="EMBL/GenBank/DDBJ databases">
        <title>The Mitochondrial Genome of the medicinal plant Salvia miltiorrhiza.</title>
        <authorList>
            <person name="Qian J."/>
        </authorList>
    </citation>
    <scope>NUCLEOTIDE SEQUENCE</scope>
</reference>
<gene>
    <name evidence="1" type="primary">orf124b</name>
    <name evidence="1" type="ORF">Salmi_Mp061</name>
</gene>
<evidence type="ECO:0000313" key="1">
    <source>
        <dbReference type="EMBL" id="AGU16590.1"/>
    </source>
</evidence>
<dbReference type="GeneID" id="18126332"/>
<geneLocation type="mitochondrion" evidence="1"/>
<organism evidence="1">
    <name type="scientific">Salvia miltiorrhiza</name>
    <name type="common">Chinese sage</name>
    <dbReference type="NCBI Taxonomy" id="226208"/>
    <lineage>
        <taxon>Eukaryota</taxon>
        <taxon>Viridiplantae</taxon>
        <taxon>Streptophyta</taxon>
        <taxon>Embryophyta</taxon>
        <taxon>Tracheophyta</taxon>
        <taxon>Spermatophyta</taxon>
        <taxon>Magnoliopsida</taxon>
        <taxon>eudicotyledons</taxon>
        <taxon>Gunneridae</taxon>
        <taxon>Pentapetalae</taxon>
        <taxon>asterids</taxon>
        <taxon>lamiids</taxon>
        <taxon>Lamiales</taxon>
        <taxon>Lamiaceae</taxon>
        <taxon>Nepetoideae</taxon>
        <taxon>Mentheae</taxon>
        <taxon>Salviinae</taxon>
        <taxon>Salvia</taxon>
        <taxon>Salvia incertae sedis</taxon>
    </lineage>
</organism>
<dbReference type="AlphaFoldDB" id="V9P4R9"/>
<name>V9P4R9_SALMI</name>
<accession>V9P4R9</accession>
<sequence length="124" mass="14237">MKAEMEVQARVGIPNQCSQVRTNTQDKDKLQPACIEFSRILNQPEALENEVEKKCLERACPLPIGNAFARFLSSGSRPVSVHKNARFIPLVRFDYMKSCLVDRIVSRPLDRRSFILPVNHQRIE</sequence>
<proteinExistence type="predicted"/>
<dbReference type="RefSeq" id="YP_008992325.1">
    <property type="nucleotide sequence ID" value="NC_023209.1"/>
</dbReference>
<dbReference type="KEGG" id="smil:18126332"/>
<protein>
    <submittedName>
        <fullName evidence="1">Uncharacterized protein</fullName>
    </submittedName>
</protein>
<dbReference type="EMBL" id="KF177345">
    <property type="protein sequence ID" value="AGU16590.1"/>
    <property type="molecule type" value="Genomic_DNA"/>
</dbReference>